<dbReference type="SUPFAM" id="SSF52016">
    <property type="entry name" value="LeuD/IlvD-like"/>
    <property type="match status" value="1"/>
</dbReference>
<gene>
    <name evidence="10" type="ORF">V6W80_15240</name>
</gene>
<dbReference type="InterPro" id="IPR015931">
    <property type="entry name" value="Acnase/IPM_dHydase_lsu_aba_1/3"/>
</dbReference>
<evidence type="ECO:0000259" key="9">
    <source>
        <dbReference type="Pfam" id="PF00694"/>
    </source>
</evidence>
<dbReference type="Pfam" id="PF00694">
    <property type="entry name" value="Aconitase_C"/>
    <property type="match status" value="1"/>
</dbReference>
<dbReference type="EC" id="4.2.1.3" evidence="3"/>
<dbReference type="SUPFAM" id="SSF53732">
    <property type="entry name" value="Aconitase iron-sulfur domain"/>
    <property type="match status" value="1"/>
</dbReference>
<dbReference type="InterPro" id="IPR036008">
    <property type="entry name" value="Aconitase_4Fe-4S_dom"/>
</dbReference>
<dbReference type="Gene3D" id="6.10.190.10">
    <property type="match status" value="1"/>
</dbReference>
<dbReference type="InterPro" id="IPR015928">
    <property type="entry name" value="Aconitase/3IPM_dehydase_swvl"/>
</dbReference>
<keyword evidence="5" id="KW-0408">Iron</keyword>
<evidence type="ECO:0000313" key="11">
    <source>
        <dbReference type="Proteomes" id="UP001372714"/>
    </source>
</evidence>
<evidence type="ECO:0000256" key="7">
    <source>
        <dbReference type="ARBA" id="ARBA00023501"/>
    </source>
</evidence>
<dbReference type="InterPro" id="IPR000573">
    <property type="entry name" value="AconitaseA/IPMdHydase_ssu_swvl"/>
</dbReference>
<accession>A0ABZ2FZN7</accession>
<evidence type="ECO:0000256" key="4">
    <source>
        <dbReference type="ARBA" id="ARBA00022723"/>
    </source>
</evidence>
<keyword evidence="6" id="KW-0411">Iron-sulfur</keyword>
<dbReference type="InterPro" id="IPR006249">
    <property type="entry name" value="Aconitase/IRP2"/>
</dbReference>
<dbReference type="PRINTS" id="PR00415">
    <property type="entry name" value="ACONITASE"/>
</dbReference>
<evidence type="ECO:0000256" key="3">
    <source>
        <dbReference type="ARBA" id="ARBA00012926"/>
    </source>
</evidence>
<dbReference type="Gene3D" id="3.30.499.10">
    <property type="entry name" value="Aconitase, domain 3"/>
    <property type="match status" value="2"/>
</dbReference>
<protein>
    <recommendedName>
        <fullName evidence="3">aconitate hydratase</fullName>
        <ecNumber evidence="3">4.2.1.3</ecNumber>
    </recommendedName>
</protein>
<name>A0ABZ2FZN7_9PSED</name>
<keyword evidence="4" id="KW-0479">Metal-binding</keyword>
<feature type="domain" description="Aconitase A/isopropylmalate dehydratase small subunit swivel" evidence="9">
    <location>
        <begin position="661"/>
        <end position="788"/>
    </location>
</feature>
<comment type="similarity">
    <text evidence="2">Belongs to the aconitase/IPM isomerase family.</text>
</comment>
<dbReference type="PANTHER" id="PTHR11670">
    <property type="entry name" value="ACONITASE/IRON-RESPONSIVE ELEMENT FAMILY MEMBER"/>
    <property type="match status" value="1"/>
</dbReference>
<keyword evidence="10" id="KW-0456">Lyase</keyword>
<dbReference type="GO" id="GO:0003994">
    <property type="term" value="F:aconitate hydratase activity"/>
    <property type="evidence" value="ECO:0007669"/>
    <property type="project" value="UniProtKB-EC"/>
</dbReference>
<dbReference type="NCBIfam" id="NF009520">
    <property type="entry name" value="PRK12881.1"/>
    <property type="match status" value="1"/>
</dbReference>
<dbReference type="Proteomes" id="UP001372714">
    <property type="component" value="Chromosome"/>
</dbReference>
<dbReference type="Pfam" id="PF00330">
    <property type="entry name" value="Aconitase"/>
    <property type="match status" value="1"/>
</dbReference>
<comment type="cofactor">
    <cofactor evidence="1">
        <name>[4Fe-4S] cluster</name>
        <dbReference type="ChEBI" id="CHEBI:49883"/>
    </cofactor>
</comment>
<organism evidence="10 11">
    <name type="scientific">Pseudomonas benzopyrenica</name>
    <dbReference type="NCBI Taxonomy" id="2993566"/>
    <lineage>
        <taxon>Bacteria</taxon>
        <taxon>Pseudomonadati</taxon>
        <taxon>Pseudomonadota</taxon>
        <taxon>Gammaproteobacteria</taxon>
        <taxon>Pseudomonadales</taxon>
        <taxon>Pseudomonadaceae</taxon>
        <taxon>Pseudomonas</taxon>
    </lineage>
</organism>
<evidence type="ECO:0000256" key="5">
    <source>
        <dbReference type="ARBA" id="ARBA00023004"/>
    </source>
</evidence>
<dbReference type="Gene3D" id="3.20.19.10">
    <property type="entry name" value="Aconitase, domain 4"/>
    <property type="match status" value="1"/>
</dbReference>
<evidence type="ECO:0000259" key="8">
    <source>
        <dbReference type="Pfam" id="PF00330"/>
    </source>
</evidence>
<sequence length="876" mass="94976">MSEIRSQHLAANGRDYRVANIREAVASVGGHFAKMPLSLRILAENILRTEAEPIAALSVVSQRAKDQDIPFRPARVVLQDLLGTPALVDLAGLRDAVAERGGDPRQVNPVTPTHLVVDHSLNVERWGNAKALAENEAIERERNAERFAFLDWCNKAFNNLSIVPSGNGILHQINLERLTTVVGTKEIDGELWAFPDTLVGTDSHTTMINAIGVLGWGVGGIEAEAAMLGKALMMRVPEIVGVRLEGAPPSGYVATDISLALTELLRKAGVIGSVLEFFGPGVSTLSLSDRGTLSNMAPEFGATAAMFAIDERTLHYLRLSGRGGEISVLTEAYAKQQGLWHDTLTEVEYDRVVTLDLSTVGRAIAGPKQPHQRILLGKKDPATSLPSGLDNGSVVIAAITSCTNTSNPRGVIAAALVARNALRRGLKRAPWVKTSFAPGSKVVADYLERAGLNKDLDQLGFNVVGYGCTTCNGMSGPLINEEIENEIRTRKLETVAATSGNRNFEGRVHPLAREVFIMSPPLIVAYALSGTYLIDPEKDPLGTDSEGKPVYLHELWPADDELARIEEASLSADLFDKAYENIPREAGLIASDLRAGVSDQYAWQADSTYIRKPPYWSEALTASVPEKDLQKMRALVMLSDNITTDHISPSGAILPDSDAGTYLKSHGIDVPEFNSYGTRRGNHEAAQRATFASPRLKNEMLADGREGPWAVVLPENQITSVFEAAQTYAARKQPLIVIAGKEYGSGSSRDWAAKGPRLLGVRVVVAESFERIHRTNLAGLGILPLQFETGVSRQTLGLTGRELFSVEGIDEQFVPGAKLTLVVEREDGEVERVTVTSRLDTFEDVRYFRRGGLLPQLLVERLEKAGKTVALEGTAK</sequence>
<evidence type="ECO:0000256" key="2">
    <source>
        <dbReference type="ARBA" id="ARBA00007185"/>
    </source>
</evidence>
<dbReference type="RefSeq" id="WP_338547449.1">
    <property type="nucleotide sequence ID" value="NZ_CP145723.1"/>
</dbReference>
<comment type="catalytic activity">
    <reaction evidence="7">
        <text>citrate = D-threo-isocitrate</text>
        <dbReference type="Rhea" id="RHEA:10336"/>
        <dbReference type="ChEBI" id="CHEBI:15562"/>
        <dbReference type="ChEBI" id="CHEBI:16947"/>
        <dbReference type="EC" id="4.2.1.3"/>
    </reaction>
</comment>
<evidence type="ECO:0000313" key="10">
    <source>
        <dbReference type="EMBL" id="WWM69047.1"/>
    </source>
</evidence>
<dbReference type="NCBIfam" id="NF006757">
    <property type="entry name" value="PRK09277.1"/>
    <property type="match status" value="1"/>
</dbReference>
<dbReference type="EMBL" id="CP145723">
    <property type="protein sequence ID" value="WWM69047.1"/>
    <property type="molecule type" value="Genomic_DNA"/>
</dbReference>
<keyword evidence="11" id="KW-1185">Reference proteome</keyword>
<reference evidence="10 11" key="1">
    <citation type="submission" date="2024-02" db="EMBL/GenBank/DDBJ databases">
        <title>The whole genome sequence of Pseudomonas benzopyrenica MLY92.</title>
        <authorList>
            <person name="Liu Y."/>
        </authorList>
    </citation>
    <scope>NUCLEOTIDE SEQUENCE [LARGE SCALE GENOMIC DNA]</scope>
    <source>
        <strain evidence="10 11">MLY92</strain>
    </source>
</reference>
<dbReference type="InterPro" id="IPR001030">
    <property type="entry name" value="Acoase/IPM_deHydtase_lsu_aba"/>
</dbReference>
<feature type="domain" description="Aconitase/3-isopropylmalate dehydratase large subunit alpha/beta/alpha" evidence="8">
    <location>
        <begin position="63"/>
        <end position="530"/>
    </location>
</feature>
<evidence type="ECO:0000256" key="6">
    <source>
        <dbReference type="ARBA" id="ARBA00023014"/>
    </source>
</evidence>
<evidence type="ECO:0000256" key="1">
    <source>
        <dbReference type="ARBA" id="ARBA00001966"/>
    </source>
</evidence>
<proteinExistence type="inferred from homology"/>